<dbReference type="Pfam" id="PF13336">
    <property type="entry name" value="AcetylCoA_hyd_C"/>
    <property type="match status" value="1"/>
</dbReference>
<dbReference type="Pfam" id="PF02550">
    <property type="entry name" value="AcetylCoA_hydro"/>
    <property type="match status" value="1"/>
</dbReference>
<comment type="caution">
    <text evidence="5">The sequence shown here is derived from an EMBL/GenBank/DDBJ whole genome shotgun (WGS) entry which is preliminary data.</text>
</comment>
<dbReference type="SUPFAM" id="SSF100950">
    <property type="entry name" value="NagB/RpiA/CoA transferase-like"/>
    <property type="match status" value="2"/>
</dbReference>
<comment type="similarity">
    <text evidence="1">Belongs to the acetyl-CoA hydrolase/transferase family.</text>
</comment>
<dbReference type="InterPro" id="IPR026888">
    <property type="entry name" value="AcetylCoA_hyd_C"/>
</dbReference>
<sequence>MQKTNWKDAYKAKLTTPQEAVKRIKSGDTVLLAHAAAEPKALVEAMLDNYKEYSNVTISHMISLGEGRYSKPDMKDHFRYVGWFTDPSTRASIHQGQGDFVPVFFSEIPGMIRSKTLPVDVFMVMVSQPDEEGICSVGVSCDYTMQAIKSAATVIAQINAEVPRVGGEAYVHIDAFDCIVEASHPLPEVFWGESDEKDVAIGRHCASLIDDGATLQLGMGGIPNAVLAALRNKKHLGIHSEMISDGAVELIRAGVIDCSEKSIDRGKVVVNFLYGSKKLYDFVDNNPMIELRPADYTNNPLVIRQNSKFVCINSAIEVDLWGQVNAGSLNGKIFSGVGGQVDFIRGAAMSEDSRGIAIIAMHAAAVKKDGTKLSKIVGSLKAGTLVTTSQHDVDYVITEYGIAGLKGKTVKERARLLIAIADPDFREELASAFEARFGEKY</sequence>
<evidence type="ECO:0000313" key="6">
    <source>
        <dbReference type="Proteomes" id="UP001524502"/>
    </source>
</evidence>
<dbReference type="Proteomes" id="UP001524502">
    <property type="component" value="Unassembled WGS sequence"/>
</dbReference>
<dbReference type="Gene3D" id="3.40.1080.10">
    <property type="entry name" value="Glutaconate Coenzyme A-transferase"/>
    <property type="match status" value="1"/>
</dbReference>
<dbReference type="EMBL" id="JANFXK010000009">
    <property type="protein sequence ID" value="MCQ4636999.1"/>
    <property type="molecule type" value="Genomic_DNA"/>
</dbReference>
<feature type="domain" description="Acetyl-CoA hydrolase/transferase C-terminal" evidence="4">
    <location>
        <begin position="275"/>
        <end position="431"/>
    </location>
</feature>
<dbReference type="RefSeq" id="WP_256132188.1">
    <property type="nucleotide sequence ID" value="NZ_JANFXK010000009.1"/>
</dbReference>
<evidence type="ECO:0000256" key="2">
    <source>
        <dbReference type="ARBA" id="ARBA00022679"/>
    </source>
</evidence>
<reference evidence="5 6" key="1">
    <citation type="submission" date="2022-06" db="EMBL/GenBank/DDBJ databases">
        <title>Isolation of gut microbiota from human fecal samples.</title>
        <authorList>
            <person name="Pamer E.G."/>
            <person name="Barat B."/>
            <person name="Waligurski E."/>
            <person name="Medina S."/>
            <person name="Paddock L."/>
            <person name="Mostad J."/>
        </authorList>
    </citation>
    <scope>NUCLEOTIDE SEQUENCE [LARGE SCALE GENOMIC DNA]</scope>
    <source>
        <strain evidence="5 6">SL.3.17</strain>
    </source>
</reference>
<evidence type="ECO:0000313" key="5">
    <source>
        <dbReference type="EMBL" id="MCQ4636999.1"/>
    </source>
</evidence>
<evidence type="ECO:0000256" key="1">
    <source>
        <dbReference type="ARBA" id="ARBA00009632"/>
    </source>
</evidence>
<protein>
    <submittedName>
        <fullName evidence="5">4-hydroxybutyrate CoA-transferase</fullName>
    </submittedName>
</protein>
<dbReference type="Gene3D" id="3.30.750.70">
    <property type="entry name" value="4-hydroxybutyrate coenzyme like domains"/>
    <property type="match status" value="1"/>
</dbReference>
<evidence type="ECO:0000259" key="4">
    <source>
        <dbReference type="Pfam" id="PF13336"/>
    </source>
</evidence>
<dbReference type="InterPro" id="IPR003702">
    <property type="entry name" value="ActCoA_hydro_N"/>
</dbReference>
<dbReference type="Gene3D" id="3.40.1080.20">
    <property type="entry name" value="Acetyl-CoA hydrolase/transferase C-terminal domain"/>
    <property type="match status" value="1"/>
</dbReference>
<keyword evidence="6" id="KW-1185">Reference proteome</keyword>
<feature type="domain" description="Acetyl-CoA hydrolase/transferase N-terminal" evidence="3">
    <location>
        <begin position="9"/>
        <end position="182"/>
    </location>
</feature>
<keyword evidence="2" id="KW-0808">Transferase</keyword>
<dbReference type="PANTHER" id="PTHR21432">
    <property type="entry name" value="ACETYL-COA HYDROLASE-RELATED"/>
    <property type="match status" value="1"/>
</dbReference>
<dbReference type="InterPro" id="IPR038460">
    <property type="entry name" value="AcetylCoA_hyd_C_sf"/>
</dbReference>
<accession>A0ABT1RPA9</accession>
<dbReference type="InterPro" id="IPR046433">
    <property type="entry name" value="ActCoA_hydro"/>
</dbReference>
<name>A0ABT1RPA9_9FIRM</name>
<proteinExistence type="inferred from homology"/>
<dbReference type="InterPro" id="IPR037171">
    <property type="entry name" value="NagB/RpiA_transferase-like"/>
</dbReference>
<gene>
    <name evidence="5" type="ORF">NE619_09670</name>
</gene>
<organism evidence="5 6">
    <name type="scientific">Anaerovorax odorimutans</name>
    <dbReference type="NCBI Taxonomy" id="109327"/>
    <lineage>
        <taxon>Bacteria</taxon>
        <taxon>Bacillati</taxon>
        <taxon>Bacillota</taxon>
        <taxon>Clostridia</taxon>
        <taxon>Peptostreptococcales</taxon>
        <taxon>Anaerovoracaceae</taxon>
        <taxon>Anaerovorax</taxon>
    </lineage>
</organism>
<evidence type="ECO:0000259" key="3">
    <source>
        <dbReference type="Pfam" id="PF02550"/>
    </source>
</evidence>
<dbReference type="PANTHER" id="PTHR21432:SF20">
    <property type="entry name" value="ACETYL-COA HYDROLASE"/>
    <property type="match status" value="1"/>
</dbReference>